<dbReference type="Pfam" id="PF00486">
    <property type="entry name" value="Trans_reg_C"/>
    <property type="match status" value="1"/>
</dbReference>
<dbReference type="PROSITE" id="PS51755">
    <property type="entry name" value="OMPR_PHOB"/>
    <property type="match status" value="1"/>
</dbReference>
<dbReference type="GO" id="GO:0003677">
    <property type="term" value="F:DNA binding"/>
    <property type="evidence" value="ECO:0007669"/>
    <property type="project" value="UniProtKB-UniRule"/>
</dbReference>
<proteinExistence type="predicted"/>
<evidence type="ECO:0000256" key="5">
    <source>
        <dbReference type="PROSITE-ProRule" id="PRU01091"/>
    </source>
</evidence>
<dbReference type="PANTHER" id="PTHR44858:SF1">
    <property type="entry name" value="UDP-N-ACETYLGLUCOSAMINE--PEPTIDE N-ACETYLGLUCOSAMINYLTRANSFERASE SPINDLY-RELATED"/>
    <property type="match status" value="1"/>
</dbReference>
<dbReference type="GO" id="GO:0006355">
    <property type="term" value="P:regulation of DNA-templated transcription"/>
    <property type="evidence" value="ECO:0007669"/>
    <property type="project" value="InterPro"/>
</dbReference>
<protein>
    <submittedName>
        <fullName evidence="7">TolB amino-terminal domain-containing protein</fullName>
    </submittedName>
</protein>
<feature type="domain" description="OmpR/PhoB-type" evidence="6">
    <location>
        <begin position="4"/>
        <end position="100"/>
    </location>
</feature>
<feature type="repeat" description="TPR" evidence="4">
    <location>
        <begin position="445"/>
        <end position="478"/>
    </location>
</feature>
<feature type="repeat" description="TPR" evidence="4">
    <location>
        <begin position="338"/>
        <end position="371"/>
    </location>
</feature>
<dbReference type="InterPro" id="IPR011990">
    <property type="entry name" value="TPR-like_helical_dom_sf"/>
</dbReference>
<dbReference type="SMART" id="SM00028">
    <property type="entry name" value="TPR"/>
    <property type="match status" value="2"/>
</dbReference>
<dbReference type="InterPro" id="IPR016032">
    <property type="entry name" value="Sig_transdc_resp-reg_C-effctor"/>
</dbReference>
<dbReference type="InterPro" id="IPR001867">
    <property type="entry name" value="OmpR/PhoB-type_DNA-bd"/>
</dbReference>
<dbReference type="RefSeq" id="WP_167363933.1">
    <property type="nucleotide sequence ID" value="NZ_FMTM01000005.1"/>
</dbReference>
<dbReference type="Gene3D" id="3.40.50.10070">
    <property type="entry name" value="TolB, N-terminal domain"/>
    <property type="match status" value="1"/>
</dbReference>
<dbReference type="CDD" id="cd00383">
    <property type="entry name" value="trans_reg_C"/>
    <property type="match status" value="1"/>
</dbReference>
<dbReference type="PROSITE" id="PS50005">
    <property type="entry name" value="TPR"/>
    <property type="match status" value="2"/>
</dbReference>
<dbReference type="Pfam" id="PF07719">
    <property type="entry name" value="TPR_2"/>
    <property type="match status" value="1"/>
</dbReference>
<name>A0A1G4SD01_9HYPH</name>
<evidence type="ECO:0000256" key="2">
    <source>
        <dbReference type="ARBA" id="ARBA00022803"/>
    </source>
</evidence>
<organism evidence="7 8">
    <name type="scientific">Rhizobium mongolense subsp. loessense</name>
    <dbReference type="NCBI Taxonomy" id="158890"/>
    <lineage>
        <taxon>Bacteria</taxon>
        <taxon>Pseudomonadati</taxon>
        <taxon>Pseudomonadota</taxon>
        <taxon>Alphaproteobacteria</taxon>
        <taxon>Hyphomicrobiales</taxon>
        <taxon>Rhizobiaceae</taxon>
        <taxon>Rhizobium/Agrobacterium group</taxon>
        <taxon>Rhizobium</taxon>
    </lineage>
</organism>
<feature type="DNA-binding region" description="OmpR/PhoB-type" evidence="5">
    <location>
        <begin position="4"/>
        <end position="100"/>
    </location>
</feature>
<dbReference type="InterPro" id="IPR013105">
    <property type="entry name" value="TPR_2"/>
</dbReference>
<gene>
    <name evidence="7" type="ORF">SAMN02927900_03654</name>
</gene>
<dbReference type="AlphaFoldDB" id="A0A1G4SD01"/>
<dbReference type="PANTHER" id="PTHR44858">
    <property type="entry name" value="TETRATRICOPEPTIDE REPEAT PROTEIN 6"/>
    <property type="match status" value="1"/>
</dbReference>
<keyword evidence="3 5" id="KW-0238">DNA-binding</keyword>
<evidence type="ECO:0000256" key="3">
    <source>
        <dbReference type="ARBA" id="ARBA00023125"/>
    </source>
</evidence>
<dbReference type="GO" id="GO:0000160">
    <property type="term" value="P:phosphorelay signal transduction system"/>
    <property type="evidence" value="ECO:0007669"/>
    <property type="project" value="InterPro"/>
</dbReference>
<dbReference type="NCBIfam" id="NF047558">
    <property type="entry name" value="TPR_END_plus"/>
    <property type="match status" value="1"/>
</dbReference>
<evidence type="ECO:0000256" key="4">
    <source>
        <dbReference type="PROSITE-ProRule" id="PRU00339"/>
    </source>
</evidence>
<dbReference type="Gene3D" id="1.25.40.10">
    <property type="entry name" value="Tetratricopeptide repeat domain"/>
    <property type="match status" value="2"/>
</dbReference>
<evidence type="ECO:0000259" key="6">
    <source>
        <dbReference type="PROSITE" id="PS51755"/>
    </source>
</evidence>
<dbReference type="Gene3D" id="1.10.10.10">
    <property type="entry name" value="Winged helix-like DNA-binding domain superfamily/Winged helix DNA-binding domain"/>
    <property type="match status" value="1"/>
</dbReference>
<evidence type="ECO:0000313" key="7">
    <source>
        <dbReference type="EMBL" id="SCW66901.1"/>
    </source>
</evidence>
<accession>A0A1G4SD01</accession>
<dbReference type="Proteomes" id="UP000199542">
    <property type="component" value="Unassembled WGS sequence"/>
</dbReference>
<evidence type="ECO:0000256" key="1">
    <source>
        <dbReference type="ARBA" id="ARBA00022737"/>
    </source>
</evidence>
<evidence type="ECO:0000313" key="8">
    <source>
        <dbReference type="Proteomes" id="UP000199542"/>
    </source>
</evidence>
<dbReference type="Pfam" id="PF13432">
    <property type="entry name" value="TPR_16"/>
    <property type="match status" value="1"/>
</dbReference>
<keyword evidence="1" id="KW-0677">Repeat</keyword>
<reference evidence="7 8" key="1">
    <citation type="submission" date="2016-10" db="EMBL/GenBank/DDBJ databases">
        <authorList>
            <person name="de Groot N.N."/>
        </authorList>
    </citation>
    <scope>NUCLEOTIDE SEQUENCE [LARGE SCALE GENOMIC DNA]</scope>
    <source>
        <strain evidence="7 8">CGMCC 1.3401</strain>
    </source>
</reference>
<keyword evidence="2 4" id="KW-0802">TPR repeat</keyword>
<dbReference type="EMBL" id="FMTM01000005">
    <property type="protein sequence ID" value="SCW66901.1"/>
    <property type="molecule type" value="Genomic_DNA"/>
</dbReference>
<dbReference type="SMART" id="SM00862">
    <property type="entry name" value="Trans_reg_C"/>
    <property type="match status" value="1"/>
</dbReference>
<dbReference type="InterPro" id="IPR050498">
    <property type="entry name" value="Ycf3"/>
</dbReference>
<dbReference type="InterPro" id="IPR036388">
    <property type="entry name" value="WH-like_DNA-bd_sf"/>
</dbReference>
<dbReference type="InterPro" id="IPR019734">
    <property type="entry name" value="TPR_rpt"/>
</dbReference>
<sequence>MKPALIYEFRGHLLDLGRRRLQRGGNDIMIRPKSLALLVYLIENPGRVIDKEELIGAIWPNSIVSDDSLSQCLKDVRAALGVEAEGLIKTVPRRGYIVDEGQIRCRSELPPPQSEKPSIAILPFRPLASDREHNWFAEGLTEDIATALTRSRQLMVVSRLARPPEPKVSRSVAEVAGSFRVRYVVDGSIRLVGNRLRVSSQLIDAHSGSILWADRFDRYVNDVFAIQDEITDAIVRHLEIKLLPQERRSIQLSRTDNMEAYTYYRHGWQLARHWTKAYLMVARRMFTQAAELDPIFARAHSAIALCDCYLLEWFASNETPGSILAMAEKALALDANLAEAHVARALAFQKSGRIDDARTAYAEALAIDPTCFEARLFAGFLAWTQGQRDVAMAQFVEAAQLRREDYLGPYFVLAAIDKADPEKLKWAQLALELAEHAAVLQPDNPAPLSRGAVALYHLGKFQEAVSWIKRALILDPDDPITNYNAAAVYSVIGDQATALRFLEAYVQRSSEDMVDLVRNDDDLAGIRSYPGYNELLARSWGLISST</sequence>
<dbReference type="SUPFAM" id="SSF46894">
    <property type="entry name" value="C-terminal effector domain of the bipartite response regulators"/>
    <property type="match status" value="1"/>
</dbReference>
<dbReference type="SUPFAM" id="SSF48452">
    <property type="entry name" value="TPR-like"/>
    <property type="match status" value="2"/>
</dbReference>